<feature type="transmembrane region" description="Helical" evidence="2">
    <location>
        <begin position="260"/>
        <end position="285"/>
    </location>
</feature>
<gene>
    <name evidence="3" type="ORF">JOF43_004315</name>
</gene>
<keyword evidence="2" id="KW-0812">Transmembrane</keyword>
<organism evidence="3 4">
    <name type="scientific">Brachybacterium sacelli</name>
    <dbReference type="NCBI Taxonomy" id="173364"/>
    <lineage>
        <taxon>Bacteria</taxon>
        <taxon>Bacillati</taxon>
        <taxon>Actinomycetota</taxon>
        <taxon>Actinomycetes</taxon>
        <taxon>Micrococcales</taxon>
        <taxon>Dermabacteraceae</taxon>
        <taxon>Brachybacterium</taxon>
    </lineage>
</organism>
<feature type="compositionally biased region" description="Basic and acidic residues" evidence="1">
    <location>
        <begin position="77"/>
        <end position="88"/>
    </location>
</feature>
<evidence type="ECO:0000313" key="4">
    <source>
        <dbReference type="Proteomes" id="UP001519290"/>
    </source>
</evidence>
<evidence type="ECO:0008006" key="5">
    <source>
        <dbReference type="Google" id="ProtNLM"/>
    </source>
</evidence>
<dbReference type="Proteomes" id="UP001519290">
    <property type="component" value="Unassembled WGS sequence"/>
</dbReference>
<comment type="caution">
    <text evidence="3">The sequence shown here is derived from an EMBL/GenBank/DDBJ whole genome shotgun (WGS) entry which is preliminary data.</text>
</comment>
<dbReference type="RefSeq" id="WP_209905448.1">
    <property type="nucleotide sequence ID" value="NZ_BAAAJW010000013.1"/>
</dbReference>
<feature type="compositionally biased region" description="Acidic residues" evidence="1">
    <location>
        <begin position="305"/>
        <end position="318"/>
    </location>
</feature>
<dbReference type="EMBL" id="JAGIOD010000002">
    <property type="protein sequence ID" value="MBP2384326.1"/>
    <property type="molecule type" value="Genomic_DNA"/>
</dbReference>
<accession>A0ABS4X7P2</accession>
<feature type="region of interest" description="Disordered" evidence="1">
    <location>
        <begin position="290"/>
        <end position="332"/>
    </location>
</feature>
<feature type="compositionally biased region" description="Polar residues" evidence="1">
    <location>
        <begin position="323"/>
        <end position="332"/>
    </location>
</feature>
<feature type="compositionally biased region" description="Pro residues" evidence="1">
    <location>
        <begin position="1"/>
        <end position="11"/>
    </location>
</feature>
<feature type="region of interest" description="Disordered" evidence="1">
    <location>
        <begin position="1"/>
        <end position="246"/>
    </location>
</feature>
<keyword evidence="2" id="KW-0472">Membrane</keyword>
<protein>
    <recommendedName>
        <fullName evidence="5">DUF4352 domain-containing protein</fullName>
    </recommendedName>
</protein>
<feature type="compositionally biased region" description="Pro residues" evidence="1">
    <location>
        <begin position="18"/>
        <end position="31"/>
    </location>
</feature>
<sequence length="468" mass="49066">MSYRFNPPPNWPIEDPDWSPPPGWQPDPSWGPAPEGWNFWIEADGPAQPAEPVEDDATRVVSTGPAQPVEESSTEQPPRDDSEVRAHEVSGPGQESAAGGEPPSSIEQAPEESGSGHEDETHVAGTGEGSTSETAEYQGPDLEAGLAQQAPYESAEPVQSGPYGGSDPYGSAGASQPEQGYGAAAHGDQGYGQPSPAPGYGQPSPAPGYGQGSPAPGYGQGSASDYPASPGFGQSPETGSGWTATTAAGEAPKKGVFARFWWVGCIVLFLIVALIVAVIGGILLFRGGDETAGGGGQTTTQEQTATEDESATEEEATIEAESPNPTTDLPTIDSSATEKEVIGENGAGTLAVHTQWLPAEKLPSSYGGTVEKAQNGEYLVVTAQMTVTEGTMEFPSYYFSVVTPYGGSVDSSSETFGLADSGMDYDTNYQFEKGETYTFKVLYDFERSAGNTLQYDNYVDVYSWEIPE</sequence>
<evidence type="ECO:0000256" key="1">
    <source>
        <dbReference type="SAM" id="MobiDB-lite"/>
    </source>
</evidence>
<name>A0ABS4X7P2_9MICO</name>
<evidence type="ECO:0000256" key="2">
    <source>
        <dbReference type="SAM" id="Phobius"/>
    </source>
</evidence>
<keyword evidence="2" id="KW-1133">Transmembrane helix</keyword>
<feature type="compositionally biased region" description="Low complexity" evidence="1">
    <location>
        <begin position="165"/>
        <end position="175"/>
    </location>
</feature>
<evidence type="ECO:0000313" key="3">
    <source>
        <dbReference type="EMBL" id="MBP2384326.1"/>
    </source>
</evidence>
<feature type="compositionally biased region" description="Polar residues" evidence="1">
    <location>
        <begin position="60"/>
        <end position="76"/>
    </location>
</feature>
<keyword evidence="4" id="KW-1185">Reference proteome</keyword>
<proteinExistence type="predicted"/>
<reference evidence="3 4" key="1">
    <citation type="submission" date="2021-03" db="EMBL/GenBank/DDBJ databases">
        <title>Sequencing the genomes of 1000 actinobacteria strains.</title>
        <authorList>
            <person name="Klenk H.-P."/>
        </authorList>
    </citation>
    <scope>NUCLEOTIDE SEQUENCE [LARGE SCALE GENOMIC DNA]</scope>
    <source>
        <strain evidence="3 4">DSM 14566</strain>
    </source>
</reference>